<comment type="similarity">
    <text evidence="2">Belongs to the DapA family.</text>
</comment>
<dbReference type="Gene3D" id="3.20.20.70">
    <property type="entry name" value="Aldolase class I"/>
    <property type="match status" value="1"/>
</dbReference>
<dbReference type="SUPFAM" id="SSF51569">
    <property type="entry name" value="Aldolase"/>
    <property type="match status" value="1"/>
</dbReference>
<organism evidence="3 4">
    <name type="scientific">Blautia hominis</name>
    <dbReference type="NCBI Taxonomy" id="2025493"/>
    <lineage>
        <taxon>Bacteria</taxon>
        <taxon>Bacillati</taxon>
        <taxon>Bacillota</taxon>
        <taxon>Clostridia</taxon>
        <taxon>Lachnospirales</taxon>
        <taxon>Lachnospiraceae</taxon>
        <taxon>Blautia</taxon>
    </lineage>
</organism>
<dbReference type="EMBL" id="BAABYW010000001">
    <property type="protein sequence ID" value="GAA6407486.1"/>
    <property type="molecule type" value="Genomic_DNA"/>
</dbReference>
<dbReference type="PANTHER" id="PTHR42849">
    <property type="entry name" value="N-ACETYLNEURAMINATE LYASE"/>
    <property type="match status" value="1"/>
</dbReference>
<keyword evidence="4" id="KW-1185">Reference proteome</keyword>
<evidence type="ECO:0000256" key="2">
    <source>
        <dbReference type="PIRNR" id="PIRNR001365"/>
    </source>
</evidence>
<name>A0ABQ0B7R0_9FIRM</name>
<evidence type="ECO:0000256" key="1">
    <source>
        <dbReference type="ARBA" id="ARBA00023239"/>
    </source>
</evidence>
<protein>
    <submittedName>
        <fullName evidence="3">Dihydrodipicolinate synthase family protein</fullName>
    </submittedName>
</protein>
<dbReference type="RefSeq" id="WP_302419912.1">
    <property type="nucleotide sequence ID" value="NZ_BAABYW010000001.1"/>
</dbReference>
<evidence type="ECO:0000313" key="4">
    <source>
        <dbReference type="Proteomes" id="UP001600943"/>
    </source>
</evidence>
<keyword evidence="1 2" id="KW-0456">Lyase</keyword>
<sequence>MNNKEKYCGIVPPLMTTLADHDKLDAESYEKMVDYVIKAGVHGIFPMASSGESVHNSYTVWKQANKLALDTAAGRVPVYCGAIAASTAQVIENMKYLESIGAESAVATAPFYTSNLLQSELRRHYEAILDHTNINLCIYNMPGLIGGTDIAPETIAALAQHERVIMYKDSCPNLDHHLRTLKLLENEDISVLCGGEELCCTSMLYGSQGNISGLAVSFPKLFLKAYEAAKSGNLKETVELQHKILELKNINHAGPSDFSMMKYALAAVGIGTEINCYHTEPLTEGQKREVHRIAEKFMEYH</sequence>
<dbReference type="Pfam" id="PF00701">
    <property type="entry name" value="DHDPS"/>
    <property type="match status" value="1"/>
</dbReference>
<dbReference type="Proteomes" id="UP001600943">
    <property type="component" value="Unassembled WGS sequence"/>
</dbReference>
<dbReference type="SMART" id="SM01130">
    <property type="entry name" value="DHDPS"/>
    <property type="match status" value="1"/>
</dbReference>
<reference evidence="3 4" key="1">
    <citation type="submission" date="2024-04" db="EMBL/GenBank/DDBJ databases">
        <title>Defined microbial consortia suppress multidrug-resistant proinflammatory Enterobacteriaceae via ecological control.</title>
        <authorList>
            <person name="Furuichi M."/>
            <person name="Kawaguchi T."/>
            <person name="Pust M."/>
            <person name="Yasuma K."/>
            <person name="Plichta D."/>
            <person name="Hasegawa N."/>
            <person name="Ohya T."/>
            <person name="Bhattarai S."/>
            <person name="Sasajima S."/>
            <person name="Aoto Y."/>
            <person name="Tuganbaev T."/>
            <person name="Yaginuma M."/>
            <person name="Ueda M."/>
            <person name="Okahashi N."/>
            <person name="Amafuji K."/>
            <person name="Kiridooshi Y."/>
            <person name="Sugita K."/>
            <person name="Strazar M."/>
            <person name="Skelly A."/>
            <person name="Suda W."/>
            <person name="Hattori M."/>
            <person name="Nakamoto N."/>
            <person name="Caballero S."/>
            <person name="Norman J."/>
            <person name="Olle B."/>
            <person name="Tanoue T."/>
            <person name="Arita M."/>
            <person name="Bucci V."/>
            <person name="Atarashi K."/>
            <person name="Xavier R."/>
            <person name="Honda K."/>
        </authorList>
    </citation>
    <scope>NUCLEOTIDE SEQUENCE [LARGE SCALE GENOMIC DNA]</scope>
    <source>
        <strain evidence="4">k04-0078-D8-1</strain>
    </source>
</reference>
<dbReference type="CDD" id="cd00408">
    <property type="entry name" value="DHDPS-like"/>
    <property type="match status" value="1"/>
</dbReference>
<dbReference type="PANTHER" id="PTHR42849:SF1">
    <property type="entry name" value="N-ACETYLNEURAMINATE LYASE"/>
    <property type="match status" value="1"/>
</dbReference>
<accession>A0ABQ0B7R0</accession>
<proteinExistence type="inferred from homology"/>
<comment type="caution">
    <text evidence="3">The sequence shown here is derived from an EMBL/GenBank/DDBJ whole genome shotgun (WGS) entry which is preliminary data.</text>
</comment>
<dbReference type="PIRSF" id="PIRSF001365">
    <property type="entry name" value="DHDPS"/>
    <property type="match status" value="1"/>
</dbReference>
<evidence type="ECO:0000313" key="3">
    <source>
        <dbReference type="EMBL" id="GAA6407486.1"/>
    </source>
</evidence>
<dbReference type="InterPro" id="IPR013785">
    <property type="entry name" value="Aldolase_TIM"/>
</dbReference>
<dbReference type="InterPro" id="IPR002220">
    <property type="entry name" value="DapA-like"/>
</dbReference>
<gene>
    <name evidence="3" type="ORF">K040078D81_16030</name>
</gene>